<dbReference type="Proteomes" id="UP000828048">
    <property type="component" value="Chromosome 4"/>
</dbReference>
<dbReference type="EMBL" id="CM037154">
    <property type="protein sequence ID" value="KAH7861611.1"/>
    <property type="molecule type" value="Genomic_DNA"/>
</dbReference>
<proteinExistence type="predicted"/>
<protein>
    <submittedName>
        <fullName evidence="1">Uncharacterized protein</fullName>
    </submittedName>
</protein>
<keyword evidence="2" id="KW-1185">Reference proteome</keyword>
<sequence length="362" mass="40975">MLIVNLNYWHIECHSTREIEREETHLCIWFPAYCFLRRPNALFDFLSNLAELKLRFYIEEDNTLEKSREMEAKVAQSLQFSTWNDLEKKRKPNGSLHFSLRSREQNRLQILIPSHLQPTGTATWHKPEALQVSCSYRNFPGSVLESGSFPATFDEAMILKNKAEDLEPYLNGRCIFLVGMMGSGKTTVGRILSDALSYSFFDSDALIEQAVGGTSVAEIFKLYGEGLFRDNETEVLRKLSTMHRLVVSTGGGAVIRPINWKYMRKGISVWLDVPLEALARRIADVGTESRPLLHQEPGDAYAKAFKRLSSLWEERSEAYANASARVSLENIAAKLGTSDVCNVTPTVIAIEALQQIESFLKN</sequence>
<gene>
    <name evidence="1" type="ORF">Vadar_028371</name>
</gene>
<name>A0ACB7Z6U1_9ERIC</name>
<reference evidence="1 2" key="1">
    <citation type="journal article" date="2021" name="Hortic Res">
        <title>High-quality reference genome and annotation aids understanding of berry development for evergreen blueberry (Vaccinium darrowii).</title>
        <authorList>
            <person name="Yu J."/>
            <person name="Hulse-Kemp A.M."/>
            <person name="Babiker E."/>
            <person name="Staton M."/>
        </authorList>
    </citation>
    <scope>NUCLEOTIDE SEQUENCE [LARGE SCALE GENOMIC DNA]</scope>
    <source>
        <strain evidence="2">cv. NJ 8807/NJ 8810</strain>
        <tissue evidence="1">Young leaf</tissue>
    </source>
</reference>
<comment type="caution">
    <text evidence="1">The sequence shown here is derived from an EMBL/GenBank/DDBJ whole genome shotgun (WGS) entry which is preliminary data.</text>
</comment>
<evidence type="ECO:0000313" key="2">
    <source>
        <dbReference type="Proteomes" id="UP000828048"/>
    </source>
</evidence>
<evidence type="ECO:0000313" key="1">
    <source>
        <dbReference type="EMBL" id="KAH7861611.1"/>
    </source>
</evidence>
<organism evidence="1 2">
    <name type="scientific">Vaccinium darrowii</name>
    <dbReference type="NCBI Taxonomy" id="229202"/>
    <lineage>
        <taxon>Eukaryota</taxon>
        <taxon>Viridiplantae</taxon>
        <taxon>Streptophyta</taxon>
        <taxon>Embryophyta</taxon>
        <taxon>Tracheophyta</taxon>
        <taxon>Spermatophyta</taxon>
        <taxon>Magnoliopsida</taxon>
        <taxon>eudicotyledons</taxon>
        <taxon>Gunneridae</taxon>
        <taxon>Pentapetalae</taxon>
        <taxon>asterids</taxon>
        <taxon>Ericales</taxon>
        <taxon>Ericaceae</taxon>
        <taxon>Vaccinioideae</taxon>
        <taxon>Vaccinieae</taxon>
        <taxon>Vaccinium</taxon>
    </lineage>
</organism>
<accession>A0ACB7Z6U1</accession>